<feature type="transmembrane region" description="Helical" evidence="9">
    <location>
        <begin position="114"/>
        <end position="135"/>
    </location>
</feature>
<name>A0A8J3GES8_9BACT</name>
<feature type="transmembrane region" description="Helical" evidence="9">
    <location>
        <begin position="219"/>
        <end position="237"/>
    </location>
</feature>
<feature type="transmembrane region" description="Helical" evidence="9">
    <location>
        <begin position="57"/>
        <end position="77"/>
    </location>
</feature>
<evidence type="ECO:0000256" key="1">
    <source>
        <dbReference type="ARBA" id="ARBA00004651"/>
    </source>
</evidence>
<dbReference type="GO" id="GO:0006813">
    <property type="term" value="P:potassium ion transport"/>
    <property type="evidence" value="ECO:0007669"/>
    <property type="project" value="InterPro"/>
</dbReference>
<dbReference type="EMBL" id="BMXG01000014">
    <property type="protein sequence ID" value="GHC05833.1"/>
    <property type="molecule type" value="Genomic_DNA"/>
</dbReference>
<gene>
    <name evidence="12" type="ORF">GCM10007047_23530</name>
</gene>
<evidence type="ECO:0000256" key="3">
    <source>
        <dbReference type="ARBA" id="ARBA00022449"/>
    </source>
</evidence>
<keyword evidence="5 9" id="KW-0812">Transmembrane</keyword>
<proteinExistence type="predicted"/>
<feature type="transmembrane region" description="Helical" evidence="9">
    <location>
        <begin position="184"/>
        <end position="207"/>
    </location>
</feature>
<dbReference type="InterPro" id="IPR003148">
    <property type="entry name" value="RCK_N"/>
</dbReference>
<protein>
    <submittedName>
        <fullName evidence="12">Cation:proton antiporter</fullName>
    </submittedName>
</protein>
<reference evidence="12" key="2">
    <citation type="submission" date="2020-09" db="EMBL/GenBank/DDBJ databases">
        <authorList>
            <person name="Sun Q."/>
            <person name="Kim S."/>
        </authorList>
    </citation>
    <scope>NUCLEOTIDE SEQUENCE</scope>
    <source>
        <strain evidence="12">KCTC 12870</strain>
    </source>
</reference>
<organism evidence="12 13">
    <name type="scientific">Cerasicoccus arenae</name>
    <dbReference type="NCBI Taxonomy" id="424488"/>
    <lineage>
        <taxon>Bacteria</taxon>
        <taxon>Pseudomonadati</taxon>
        <taxon>Verrucomicrobiota</taxon>
        <taxon>Opitutia</taxon>
        <taxon>Puniceicoccales</taxon>
        <taxon>Cerasicoccaceae</taxon>
        <taxon>Cerasicoccus</taxon>
    </lineage>
</organism>
<dbReference type="GO" id="GO:0005886">
    <property type="term" value="C:plasma membrane"/>
    <property type="evidence" value="ECO:0007669"/>
    <property type="project" value="UniProtKB-SubCell"/>
</dbReference>
<comment type="subcellular location">
    <subcellularLocation>
        <location evidence="1">Cell membrane</location>
        <topology evidence="1">Multi-pass membrane protein</topology>
    </subcellularLocation>
</comment>
<dbReference type="Pfam" id="PF00999">
    <property type="entry name" value="Na_H_Exchanger"/>
    <property type="match status" value="1"/>
</dbReference>
<dbReference type="GO" id="GO:0015297">
    <property type="term" value="F:antiporter activity"/>
    <property type="evidence" value="ECO:0007669"/>
    <property type="project" value="UniProtKB-KW"/>
</dbReference>
<accession>A0A8J3GES8</accession>
<evidence type="ECO:0000313" key="12">
    <source>
        <dbReference type="EMBL" id="GHC05833.1"/>
    </source>
</evidence>
<feature type="transmembrane region" description="Helical" evidence="9">
    <location>
        <begin position="31"/>
        <end position="51"/>
    </location>
</feature>
<reference evidence="12" key="1">
    <citation type="journal article" date="2014" name="Int. J. Syst. Evol. Microbiol.">
        <title>Complete genome sequence of Corynebacterium casei LMG S-19264T (=DSM 44701T), isolated from a smear-ripened cheese.</title>
        <authorList>
            <consortium name="US DOE Joint Genome Institute (JGI-PGF)"/>
            <person name="Walter F."/>
            <person name="Albersmeier A."/>
            <person name="Kalinowski J."/>
            <person name="Ruckert C."/>
        </authorList>
    </citation>
    <scope>NUCLEOTIDE SEQUENCE</scope>
    <source>
        <strain evidence="12">KCTC 12870</strain>
    </source>
</reference>
<dbReference type="InterPro" id="IPR038770">
    <property type="entry name" value="Na+/solute_symporter_sf"/>
</dbReference>
<evidence type="ECO:0000256" key="5">
    <source>
        <dbReference type="ARBA" id="ARBA00022692"/>
    </source>
</evidence>
<sequence length="596" mass="64433">MEVSIYGSLAWIVVLGAIAQWVGWKLKIPAILLLLGAGFLVGPVCGFLDPDEVLGDLLFPIVSAAVAIILFEGGLTLKFSDLRESGLTIVRLVSLGVVVTWALVFVMAKTLLGFDVMLSALFAALLTVTGPTVIGPMLRTIRPRGKVKYMAKWEGILNDPIGVILAVLVFEVLIAGHGAKGGEIIIMGLLKTVAIGIGLAGISGGLLLGLVKVKLLPEFLHNFVVLALLLGAFGVSNHLQEESGLLTVTLFGVILANQRLLDVRHISAFKENLQIMLISMLFILLAARVDPKTVDAINWGSMLFLAGLILIVRPAAVLVSTIGSGTNWKERVLLMMLAPRGIVAVALTSLFTLKLENAGVPEAANMMAVMLLVVVGTVGFYGLLAAPMSFRLGLSNPDPQGVLFVGAHDWAISMATELNKIGGDVVLIDSNRFHVHRARRQELIAHSGNVFSEEFLEELDFSNIGHAVALTANDEVNAFAQTTLHDYIERADIYHLLPEKQTNPQDNQAKKMNPLFSDEATYSFFEKQLAAGATFEHITLRENFDMAAFDEEYGARAMLLFCIGEEGEVRIFSAKTKITPKEGSTLLFLKLAVEPE</sequence>
<feature type="transmembrane region" description="Helical" evidence="9">
    <location>
        <begin position="273"/>
        <end position="289"/>
    </location>
</feature>
<evidence type="ECO:0000259" key="11">
    <source>
        <dbReference type="Pfam" id="PF02254"/>
    </source>
</evidence>
<dbReference type="Gene3D" id="1.20.1530.20">
    <property type="match status" value="1"/>
</dbReference>
<dbReference type="PANTHER" id="PTHR32507:SF0">
    <property type="entry name" value="NA(+)_H(+) ANTIPORTER 2-RELATED"/>
    <property type="match status" value="1"/>
</dbReference>
<keyword evidence="4" id="KW-1003">Cell membrane</keyword>
<keyword evidence="2" id="KW-0813">Transport</keyword>
<dbReference type="SUPFAM" id="SSF51735">
    <property type="entry name" value="NAD(P)-binding Rossmann-fold domains"/>
    <property type="match status" value="1"/>
</dbReference>
<dbReference type="AlphaFoldDB" id="A0A8J3GES8"/>
<dbReference type="Proteomes" id="UP000642829">
    <property type="component" value="Unassembled WGS sequence"/>
</dbReference>
<feature type="domain" description="RCK N-terminal" evidence="11">
    <location>
        <begin position="404"/>
        <end position="486"/>
    </location>
</feature>
<feature type="transmembrane region" description="Helical" evidence="9">
    <location>
        <begin position="301"/>
        <end position="320"/>
    </location>
</feature>
<evidence type="ECO:0000256" key="7">
    <source>
        <dbReference type="ARBA" id="ARBA00023065"/>
    </source>
</evidence>
<dbReference type="Pfam" id="PF02254">
    <property type="entry name" value="TrkA_N"/>
    <property type="match status" value="1"/>
</dbReference>
<comment type="caution">
    <text evidence="12">The sequence shown here is derived from an EMBL/GenBank/DDBJ whole genome shotgun (WGS) entry which is preliminary data.</text>
</comment>
<feature type="transmembrane region" description="Helical" evidence="9">
    <location>
        <begin position="156"/>
        <end position="178"/>
    </location>
</feature>
<evidence type="ECO:0000256" key="2">
    <source>
        <dbReference type="ARBA" id="ARBA00022448"/>
    </source>
</evidence>
<feature type="transmembrane region" description="Helical" evidence="9">
    <location>
        <begin position="89"/>
        <end position="108"/>
    </location>
</feature>
<feature type="domain" description="Cation/H+ exchanger transmembrane" evidence="10">
    <location>
        <begin position="18"/>
        <end position="389"/>
    </location>
</feature>
<feature type="transmembrane region" description="Helical" evidence="9">
    <location>
        <begin position="363"/>
        <end position="384"/>
    </location>
</feature>
<keyword evidence="8 9" id="KW-0472">Membrane</keyword>
<dbReference type="InterPro" id="IPR036291">
    <property type="entry name" value="NAD(P)-bd_dom_sf"/>
</dbReference>
<dbReference type="InterPro" id="IPR006153">
    <property type="entry name" value="Cation/H_exchanger_TM"/>
</dbReference>
<dbReference type="PANTHER" id="PTHR32507">
    <property type="entry name" value="NA(+)/H(+) ANTIPORTER 1"/>
    <property type="match status" value="1"/>
</dbReference>
<evidence type="ECO:0000256" key="9">
    <source>
        <dbReference type="SAM" id="Phobius"/>
    </source>
</evidence>
<evidence type="ECO:0000259" key="10">
    <source>
        <dbReference type="Pfam" id="PF00999"/>
    </source>
</evidence>
<keyword evidence="7" id="KW-0406">Ion transport</keyword>
<dbReference type="GO" id="GO:1902600">
    <property type="term" value="P:proton transmembrane transport"/>
    <property type="evidence" value="ECO:0007669"/>
    <property type="project" value="InterPro"/>
</dbReference>
<evidence type="ECO:0000256" key="6">
    <source>
        <dbReference type="ARBA" id="ARBA00022989"/>
    </source>
</evidence>
<evidence type="ECO:0000256" key="4">
    <source>
        <dbReference type="ARBA" id="ARBA00022475"/>
    </source>
</evidence>
<keyword evidence="3" id="KW-0050">Antiport</keyword>
<evidence type="ECO:0000313" key="13">
    <source>
        <dbReference type="Proteomes" id="UP000642829"/>
    </source>
</evidence>
<dbReference type="RefSeq" id="WP_200163217.1">
    <property type="nucleotide sequence ID" value="NZ_BMXG01000014.1"/>
</dbReference>
<feature type="transmembrane region" description="Helical" evidence="9">
    <location>
        <begin position="6"/>
        <end position="24"/>
    </location>
</feature>
<dbReference type="Gene3D" id="3.40.50.720">
    <property type="entry name" value="NAD(P)-binding Rossmann-like Domain"/>
    <property type="match status" value="1"/>
</dbReference>
<evidence type="ECO:0000256" key="8">
    <source>
        <dbReference type="ARBA" id="ARBA00023136"/>
    </source>
</evidence>
<keyword evidence="6 9" id="KW-1133">Transmembrane helix</keyword>
<keyword evidence="13" id="KW-1185">Reference proteome</keyword>
<feature type="transmembrane region" description="Helical" evidence="9">
    <location>
        <begin position="332"/>
        <end position="351"/>
    </location>
</feature>